<dbReference type="GeneID" id="90000898"/>
<evidence type="ECO:0000313" key="2">
    <source>
        <dbReference type="EMBL" id="KAK5940031.1"/>
    </source>
</evidence>
<feature type="signal peptide" evidence="1">
    <location>
        <begin position="1"/>
        <end position="20"/>
    </location>
</feature>
<name>A0ABR0RHC3_9EURO</name>
<keyword evidence="1" id="KW-0732">Signal</keyword>
<evidence type="ECO:0000256" key="1">
    <source>
        <dbReference type="SAM" id="SignalP"/>
    </source>
</evidence>
<dbReference type="Proteomes" id="UP001334248">
    <property type="component" value="Unassembled WGS sequence"/>
</dbReference>
<reference evidence="2 3" key="1">
    <citation type="journal article" date="2023" name="Res Sq">
        <title>Genomic and morphological characterization of Knufia obscura isolated from the Mars 2020 spacecraft assembly facility.</title>
        <authorList>
            <person name="Chander A.M."/>
            <person name="Teixeira M.M."/>
            <person name="Singh N.K."/>
            <person name="Williams M.P."/>
            <person name="Parker C.W."/>
            <person name="Leo P."/>
            <person name="Stajich J.E."/>
            <person name="Torok T."/>
            <person name="Tighe S."/>
            <person name="Mason C.E."/>
            <person name="Venkateswaran K."/>
        </authorList>
    </citation>
    <scope>NUCLEOTIDE SEQUENCE [LARGE SCALE GENOMIC DNA]</scope>
    <source>
        <strain evidence="2 3">CCFEE 5817</strain>
    </source>
</reference>
<evidence type="ECO:0000313" key="3">
    <source>
        <dbReference type="Proteomes" id="UP001334248"/>
    </source>
</evidence>
<dbReference type="RefSeq" id="XP_064728121.1">
    <property type="nucleotide sequence ID" value="XM_064875857.1"/>
</dbReference>
<organism evidence="2 3">
    <name type="scientific">Knufia obscura</name>
    <dbReference type="NCBI Taxonomy" id="1635080"/>
    <lineage>
        <taxon>Eukaryota</taxon>
        <taxon>Fungi</taxon>
        <taxon>Dikarya</taxon>
        <taxon>Ascomycota</taxon>
        <taxon>Pezizomycotina</taxon>
        <taxon>Eurotiomycetes</taxon>
        <taxon>Chaetothyriomycetidae</taxon>
        <taxon>Chaetothyriales</taxon>
        <taxon>Trichomeriaceae</taxon>
        <taxon>Knufia</taxon>
    </lineage>
</organism>
<keyword evidence="3" id="KW-1185">Reference proteome</keyword>
<comment type="caution">
    <text evidence="2">The sequence shown here is derived from an EMBL/GenBank/DDBJ whole genome shotgun (WGS) entry which is preliminary data.</text>
</comment>
<protein>
    <submittedName>
        <fullName evidence="2">Uncharacterized protein</fullName>
    </submittedName>
</protein>
<dbReference type="EMBL" id="JAVHJV010000009">
    <property type="protein sequence ID" value="KAK5940031.1"/>
    <property type="molecule type" value="Genomic_DNA"/>
</dbReference>
<sequence>MKYCPIILALAAANILTVYAQSLGVGNQVAAGACKGFPEGVTICLTSVSYAYCSGKDNVVSNEIFVPDGYRCEQGIVGKQVDGIWGMAPTTTRTFDLHTYGATVAPTAAL</sequence>
<accession>A0ABR0RHC3</accession>
<gene>
    <name evidence="2" type="ORF">PMZ80_007449</name>
</gene>
<dbReference type="PROSITE" id="PS51257">
    <property type="entry name" value="PROKAR_LIPOPROTEIN"/>
    <property type="match status" value="1"/>
</dbReference>
<feature type="chain" id="PRO_5046816454" evidence="1">
    <location>
        <begin position="21"/>
        <end position="110"/>
    </location>
</feature>
<proteinExistence type="predicted"/>